<dbReference type="CDD" id="cd02208">
    <property type="entry name" value="cupin_RmlC-like"/>
    <property type="match status" value="1"/>
</dbReference>
<proteinExistence type="predicted"/>
<name>A0A7X3MSG5_9HYPH</name>
<organism evidence="2 3">
    <name type="scientific">Microvirga makkahensis</name>
    <dbReference type="NCBI Taxonomy" id="1128670"/>
    <lineage>
        <taxon>Bacteria</taxon>
        <taxon>Pseudomonadati</taxon>
        <taxon>Pseudomonadota</taxon>
        <taxon>Alphaproteobacteria</taxon>
        <taxon>Hyphomicrobiales</taxon>
        <taxon>Methylobacteriaceae</taxon>
        <taxon>Microvirga</taxon>
    </lineage>
</organism>
<dbReference type="SUPFAM" id="SSF51182">
    <property type="entry name" value="RmlC-like cupins"/>
    <property type="match status" value="1"/>
</dbReference>
<comment type="caution">
    <text evidence="2">The sequence shown here is derived from an EMBL/GenBank/DDBJ whole genome shotgun (WGS) entry which is preliminary data.</text>
</comment>
<dbReference type="Proteomes" id="UP000436483">
    <property type="component" value="Unassembled WGS sequence"/>
</dbReference>
<keyword evidence="3" id="KW-1185">Reference proteome</keyword>
<dbReference type="InterPro" id="IPR013096">
    <property type="entry name" value="Cupin_2"/>
</dbReference>
<evidence type="ECO:0000313" key="3">
    <source>
        <dbReference type="Proteomes" id="UP000436483"/>
    </source>
</evidence>
<sequence length="126" mass="13459">MLPTDPGQPRNLTADAELAGLTKGHGITQVLTRSHLAVTIRGTDGLEAIAEGTEADIVYVIISGYGVLRCRDGARIEFTAGDVMMVPAGAWHQFEEVSPKFRTWRIMVGKPAEGGAAESERALPLT</sequence>
<evidence type="ECO:0000313" key="2">
    <source>
        <dbReference type="EMBL" id="MXQ12402.1"/>
    </source>
</evidence>
<protein>
    <submittedName>
        <fullName evidence="2">Cupin domain-containing protein</fullName>
    </submittedName>
</protein>
<reference evidence="2 3" key="2">
    <citation type="submission" date="2020-01" db="EMBL/GenBank/DDBJ databases">
        <title>Microvirga sp. nov., an arsenate reduction bacterium isolated from Tibet hotspring sediments.</title>
        <authorList>
            <person name="Xian W.-D."/>
            <person name="Li W.-J."/>
        </authorList>
    </citation>
    <scope>NUCLEOTIDE SEQUENCE [LARGE SCALE GENOMIC DNA]</scope>
    <source>
        <strain evidence="2 3">KCTC 23863</strain>
    </source>
</reference>
<dbReference type="Pfam" id="PF07883">
    <property type="entry name" value="Cupin_2"/>
    <property type="match status" value="1"/>
</dbReference>
<dbReference type="AlphaFoldDB" id="A0A7X3MSG5"/>
<dbReference type="RefSeq" id="WP_160884981.1">
    <property type="nucleotide sequence ID" value="NZ_WURB01000008.1"/>
</dbReference>
<dbReference type="OrthoDB" id="5072724at2"/>
<evidence type="ECO:0000259" key="1">
    <source>
        <dbReference type="Pfam" id="PF07883"/>
    </source>
</evidence>
<dbReference type="EMBL" id="WURB01000008">
    <property type="protein sequence ID" value="MXQ12402.1"/>
    <property type="molecule type" value="Genomic_DNA"/>
</dbReference>
<dbReference type="InterPro" id="IPR014710">
    <property type="entry name" value="RmlC-like_jellyroll"/>
</dbReference>
<dbReference type="InterPro" id="IPR011051">
    <property type="entry name" value="RmlC_Cupin_sf"/>
</dbReference>
<gene>
    <name evidence="2" type="ORF">GR328_13205</name>
</gene>
<dbReference type="Gene3D" id="2.60.120.10">
    <property type="entry name" value="Jelly Rolls"/>
    <property type="match status" value="1"/>
</dbReference>
<reference evidence="2 3" key="1">
    <citation type="submission" date="2019-12" db="EMBL/GenBank/DDBJ databases">
        <authorList>
            <person name="Yuan C.-G."/>
        </authorList>
    </citation>
    <scope>NUCLEOTIDE SEQUENCE [LARGE SCALE GENOMIC DNA]</scope>
    <source>
        <strain evidence="2 3">KCTC 23863</strain>
    </source>
</reference>
<feature type="domain" description="Cupin type-2" evidence="1">
    <location>
        <begin position="57"/>
        <end position="98"/>
    </location>
</feature>
<accession>A0A7X3MSG5</accession>